<dbReference type="Pfam" id="PF13505">
    <property type="entry name" value="OMP_b-brl"/>
    <property type="match status" value="1"/>
</dbReference>
<dbReference type="EMBL" id="MUHG01000002">
    <property type="protein sequence ID" value="OXB22027.1"/>
    <property type="molecule type" value="Genomic_DNA"/>
</dbReference>
<feature type="signal peptide" evidence="2">
    <location>
        <begin position="1"/>
        <end position="18"/>
    </location>
</feature>
<protein>
    <recommendedName>
        <fullName evidence="3">Outer membrane protein beta-barrel domain-containing protein</fullName>
    </recommendedName>
</protein>
<sequence length="197" mass="21735">MKKMLLILALTIFSFANAQKGSVLVMGSVYYNSETVSELGSDNKNHYFGFAPKVGYQFHENWTAGIEVGISATKQGNNNSEYKDQTLSTGGFLRYSKPLSEIFSVYADLGAGFQKRKETYENNFTNTVTVNKGDGFYIGVTPALLINIGKGFGLNFNIGGLKYDTLNYDENNGAGDSRKRFNFTFGNAFSMGISKNF</sequence>
<dbReference type="Proteomes" id="UP000180252">
    <property type="component" value="Unassembled WGS sequence"/>
</dbReference>
<feature type="domain" description="Outer membrane protein beta-barrel" evidence="3">
    <location>
        <begin position="6"/>
        <end position="186"/>
    </location>
</feature>
<dbReference type="InterPro" id="IPR011250">
    <property type="entry name" value="OMP/PagP_B-barrel"/>
</dbReference>
<reference evidence="4" key="2">
    <citation type="submission" date="2016-09" db="EMBL/GenBank/DDBJ databases">
        <authorList>
            <person name="Capua I."/>
            <person name="De Benedictis P."/>
            <person name="Joannis T."/>
            <person name="Lombin L.H."/>
            <person name="Cattoli G."/>
        </authorList>
    </citation>
    <scope>NUCLEOTIDE SEQUENCE [LARGE SCALE GENOMIC DNA]</scope>
    <source>
        <strain evidence="4">MSU</strain>
    </source>
</reference>
<reference evidence="5 7" key="3">
    <citation type="submission" date="2016-11" db="EMBL/GenBank/DDBJ databases">
        <title>Whole genomes of Flavobacteriaceae.</title>
        <authorList>
            <person name="Stine C."/>
            <person name="Li C."/>
            <person name="Tadesse D."/>
        </authorList>
    </citation>
    <scope>NUCLEOTIDE SEQUENCE [LARGE SCALE GENOMIC DNA]</scope>
    <source>
        <strain evidence="5 7">ATCC BAA-2541</strain>
    </source>
</reference>
<name>A0A1S1J989_9FLAO</name>
<keyword evidence="7" id="KW-1185">Reference proteome</keyword>
<comment type="caution">
    <text evidence="4">The sequence shown here is derived from an EMBL/GenBank/DDBJ whole genome shotgun (WGS) entry which is preliminary data.</text>
</comment>
<dbReference type="Gene3D" id="2.40.160.20">
    <property type="match status" value="1"/>
</dbReference>
<accession>A0A1S1J989</accession>
<proteinExistence type="predicted"/>
<dbReference type="EMBL" id="MIKE01000011">
    <property type="protein sequence ID" value="OHT46069.1"/>
    <property type="molecule type" value="Genomic_DNA"/>
</dbReference>
<dbReference type="STRING" id="1278819.BHE19_00710"/>
<dbReference type="AlphaFoldDB" id="A0A1S1J989"/>
<evidence type="ECO:0000256" key="2">
    <source>
        <dbReference type="SAM" id="SignalP"/>
    </source>
</evidence>
<evidence type="ECO:0000313" key="7">
    <source>
        <dbReference type="Proteomes" id="UP000198319"/>
    </source>
</evidence>
<evidence type="ECO:0000256" key="1">
    <source>
        <dbReference type="ARBA" id="ARBA00022729"/>
    </source>
</evidence>
<keyword evidence="1 2" id="KW-0732">Signal</keyword>
<dbReference type="Proteomes" id="UP000198319">
    <property type="component" value="Unassembled WGS sequence"/>
</dbReference>
<dbReference type="InterPro" id="IPR027385">
    <property type="entry name" value="Beta-barrel_OMP"/>
</dbReference>
<feature type="chain" id="PRO_5010291093" description="Outer membrane protein beta-barrel domain-containing protein" evidence="2">
    <location>
        <begin position="19"/>
        <end position="197"/>
    </location>
</feature>
<reference evidence="6" key="1">
    <citation type="submission" date="2016-09" db="EMBL/GenBank/DDBJ databases">
        <authorList>
            <person name="Chen S."/>
            <person name="Walker E."/>
        </authorList>
    </citation>
    <scope>NUCLEOTIDE SEQUENCE [LARGE SCALE GENOMIC DNA]</scope>
    <source>
        <strain evidence="6">MSU</strain>
    </source>
</reference>
<evidence type="ECO:0000313" key="6">
    <source>
        <dbReference type="Proteomes" id="UP000180252"/>
    </source>
</evidence>
<organism evidence="4 6">
    <name type="scientific">Flavobacterium tructae</name>
    <dbReference type="NCBI Taxonomy" id="1114873"/>
    <lineage>
        <taxon>Bacteria</taxon>
        <taxon>Pseudomonadati</taxon>
        <taxon>Bacteroidota</taxon>
        <taxon>Flavobacteriia</taxon>
        <taxon>Flavobacteriales</taxon>
        <taxon>Flavobacteriaceae</taxon>
        <taxon>Flavobacterium</taxon>
    </lineage>
</organism>
<evidence type="ECO:0000313" key="5">
    <source>
        <dbReference type="EMBL" id="OXB22027.1"/>
    </source>
</evidence>
<evidence type="ECO:0000313" key="4">
    <source>
        <dbReference type="EMBL" id="OHT46069.1"/>
    </source>
</evidence>
<evidence type="ECO:0000259" key="3">
    <source>
        <dbReference type="Pfam" id="PF13505"/>
    </source>
</evidence>
<dbReference type="RefSeq" id="WP_070905865.1">
    <property type="nucleotide sequence ID" value="NZ_MIKE01000011.1"/>
</dbReference>
<gene>
    <name evidence="5" type="ORF">B0A71_00735</name>
    <name evidence="4" type="ORF">BHE19_00710</name>
</gene>
<dbReference type="SUPFAM" id="SSF56925">
    <property type="entry name" value="OMPA-like"/>
    <property type="match status" value="1"/>
</dbReference>